<dbReference type="EC" id="6.1.1.12" evidence="4"/>
<dbReference type="PROSITE" id="PS50862">
    <property type="entry name" value="AA_TRNA_LIGASE_II"/>
    <property type="match status" value="1"/>
</dbReference>
<feature type="compositionally biased region" description="Basic and acidic residues" evidence="17">
    <location>
        <begin position="60"/>
        <end position="77"/>
    </location>
</feature>
<dbReference type="FunFam" id="3.30.930.10:FF:000013">
    <property type="entry name" value="Aspartate--tRNA ligase, cytoplasmic"/>
    <property type="match status" value="1"/>
</dbReference>
<evidence type="ECO:0000256" key="1">
    <source>
        <dbReference type="ARBA" id="ARBA00003170"/>
    </source>
</evidence>
<comment type="subunit">
    <text evidence="15">Homodimer. Part of a multisubunit complex that groups tRNA ligases for Arg (RARS1), Asp (DARS1), Gln (QARS1), Ile (IARS1), Leu (LARS1), Lys (KARS1), Met (MARS1) the bifunctional ligase for Glu and Pro (EPRS1) and the auxiliary subunits AIMP1/p43, AIMP2/p38 and EEF1E1/p18.</text>
</comment>
<evidence type="ECO:0000256" key="6">
    <source>
        <dbReference type="ARBA" id="ARBA00022490"/>
    </source>
</evidence>
<accession>A0A7R9JQN1</accession>
<dbReference type="Pfam" id="PF01336">
    <property type="entry name" value="tRNA_anti-codon"/>
    <property type="match status" value="1"/>
</dbReference>
<evidence type="ECO:0000256" key="4">
    <source>
        <dbReference type="ARBA" id="ARBA00012841"/>
    </source>
</evidence>
<name>A0A7R9JQN1_TIMGE</name>
<organism evidence="19">
    <name type="scientific">Timema genevievae</name>
    <name type="common">Walking stick</name>
    <dbReference type="NCBI Taxonomy" id="629358"/>
    <lineage>
        <taxon>Eukaryota</taxon>
        <taxon>Metazoa</taxon>
        <taxon>Ecdysozoa</taxon>
        <taxon>Arthropoda</taxon>
        <taxon>Hexapoda</taxon>
        <taxon>Insecta</taxon>
        <taxon>Pterygota</taxon>
        <taxon>Neoptera</taxon>
        <taxon>Polyneoptera</taxon>
        <taxon>Phasmatodea</taxon>
        <taxon>Timematodea</taxon>
        <taxon>Timematoidea</taxon>
        <taxon>Timematidae</taxon>
        <taxon>Timema</taxon>
    </lineage>
</organism>
<dbReference type="InterPro" id="IPR004365">
    <property type="entry name" value="NA-bd_OB_tRNA"/>
</dbReference>
<dbReference type="InterPro" id="IPR045864">
    <property type="entry name" value="aa-tRNA-synth_II/BPL/LPL"/>
</dbReference>
<evidence type="ECO:0000256" key="3">
    <source>
        <dbReference type="ARBA" id="ARBA00005312"/>
    </source>
</evidence>
<dbReference type="Gene3D" id="3.30.930.10">
    <property type="entry name" value="Bira Bifunctional Protein, Domain 2"/>
    <property type="match status" value="1"/>
</dbReference>
<evidence type="ECO:0000256" key="5">
    <source>
        <dbReference type="ARBA" id="ARBA00018853"/>
    </source>
</evidence>
<keyword evidence="8" id="KW-0436">Ligase</keyword>
<dbReference type="InterPro" id="IPR002312">
    <property type="entry name" value="Asp/Asn-tRNA-synth_IIb"/>
</dbReference>
<evidence type="ECO:0000313" key="19">
    <source>
        <dbReference type="EMBL" id="CAD7586862.1"/>
    </source>
</evidence>
<dbReference type="EMBL" id="OE839349">
    <property type="protein sequence ID" value="CAD7586862.1"/>
    <property type="molecule type" value="Genomic_DNA"/>
</dbReference>
<keyword evidence="11" id="KW-0648">Protein biosynthesis</keyword>
<dbReference type="InterPro" id="IPR012340">
    <property type="entry name" value="NA-bd_OB-fold"/>
</dbReference>
<dbReference type="SUPFAM" id="SSF55681">
    <property type="entry name" value="Class II aaRS and biotin synthetases"/>
    <property type="match status" value="1"/>
</dbReference>
<evidence type="ECO:0000259" key="18">
    <source>
        <dbReference type="PROSITE" id="PS50862"/>
    </source>
</evidence>
<keyword evidence="10" id="KW-0067">ATP-binding</keyword>
<dbReference type="GO" id="GO:0006422">
    <property type="term" value="P:aspartyl-tRNA aminoacylation"/>
    <property type="evidence" value="ECO:0007669"/>
    <property type="project" value="InterPro"/>
</dbReference>
<dbReference type="GO" id="GO:0004815">
    <property type="term" value="F:aspartate-tRNA ligase activity"/>
    <property type="evidence" value="ECO:0007669"/>
    <property type="project" value="UniProtKB-EC"/>
</dbReference>
<dbReference type="Gene3D" id="2.40.50.140">
    <property type="entry name" value="Nucleic acid-binding proteins"/>
    <property type="match status" value="1"/>
</dbReference>
<dbReference type="AlphaFoldDB" id="A0A7R9JQN1"/>
<evidence type="ECO:0000256" key="17">
    <source>
        <dbReference type="SAM" id="MobiDB-lite"/>
    </source>
</evidence>
<evidence type="ECO:0000256" key="16">
    <source>
        <dbReference type="ARBA" id="ARBA00047904"/>
    </source>
</evidence>
<dbReference type="NCBIfam" id="TIGR00458">
    <property type="entry name" value="aspS_nondisc"/>
    <property type="match status" value="1"/>
</dbReference>
<proteinExistence type="inferred from homology"/>
<dbReference type="HAMAP" id="MF_02075">
    <property type="entry name" value="Asp_tRNA_synth_type2"/>
    <property type="match status" value="1"/>
</dbReference>
<dbReference type="GO" id="GO:0005524">
    <property type="term" value="F:ATP binding"/>
    <property type="evidence" value="ECO:0007669"/>
    <property type="project" value="UniProtKB-KW"/>
</dbReference>
<dbReference type="PANTHER" id="PTHR43450:SF1">
    <property type="entry name" value="ASPARTATE--TRNA LIGASE, CYTOPLASMIC"/>
    <property type="match status" value="1"/>
</dbReference>
<reference evidence="19" key="1">
    <citation type="submission" date="2020-11" db="EMBL/GenBank/DDBJ databases">
        <authorList>
            <person name="Tran Van P."/>
        </authorList>
    </citation>
    <scope>NUCLEOTIDE SEQUENCE</scope>
</reference>
<keyword evidence="12" id="KW-0007">Acetylation</keyword>
<comment type="subcellular location">
    <subcellularLocation>
        <location evidence="2">Cytoplasm</location>
    </subcellularLocation>
</comment>
<dbReference type="InterPro" id="IPR006195">
    <property type="entry name" value="aa-tRNA-synth_II"/>
</dbReference>
<sequence>MVSDKSSGAAPEEGASCSAKVQLISTLFALPDMFGTGEPIKSREPTISNRDQAKSKKALKKEAKDAAKSAKKEERKSVNAGQQDAEAEDYSSGNYGQPAMIQSEEKLSRTFVDVKDLSEELAEQKVWVRGRLHTSRAKGKQCFVVLRQQQYTVQCLIAVNEDVSKQMVKFASNVTKESIVDIEALVLTVPRKIESCTQKNVELHAKKLFVVSAAKSQLPLLIEDASRPVKEDEDPESLNIRVNQDTRLDNRVLDLRTPANQAIFRLEAGVCRLFRDILTQKLANAPVVLNSTAEDGEIEVRISGFVEIHTPKIIPAASEGGANVFTVSYFKGSAYLAQSPQLYKQMAIAADFDKVFTVGAVFRAEDSNTHRHLTEFVGLDLEMAFKYHYHEVLETIGDTFTRIFKGLRDQFSDEIAAVGQQFLVEPFKFLDPPLRLEFPVGLAMLREAGVTLGDEDDLSTPDEKLLGRLVKAKYDTDFYILDKYPLAIRPFYTMPDAKDNKKSNSYDMFMRGEEILSGAQRIHDPDFLTERAKHHGIDLEKIKSYIDSFRFGCPPHGGGGIGLERVVMLYLGLDNIRKTSMFPRDPKRITP</sequence>
<feature type="domain" description="Aminoacyl-transfer RNA synthetases class-II family profile" evidence="18">
    <location>
        <begin position="301"/>
        <end position="591"/>
    </location>
</feature>
<evidence type="ECO:0000256" key="7">
    <source>
        <dbReference type="ARBA" id="ARBA00022553"/>
    </source>
</evidence>
<protein>
    <recommendedName>
        <fullName evidence="5">Aspartate--tRNA ligase, cytoplasmic</fullName>
        <ecNumber evidence="4">6.1.1.12</ecNumber>
    </recommendedName>
    <alternativeName>
        <fullName evidence="14">Aspartyl-tRNA synthetase</fullName>
    </alternativeName>
</protein>
<dbReference type="GO" id="GO:0017101">
    <property type="term" value="C:aminoacyl-tRNA synthetase multienzyme complex"/>
    <property type="evidence" value="ECO:0007669"/>
    <property type="project" value="TreeGrafter"/>
</dbReference>
<evidence type="ECO:0000256" key="14">
    <source>
        <dbReference type="ARBA" id="ARBA00033155"/>
    </source>
</evidence>
<comment type="catalytic activity">
    <reaction evidence="16">
        <text>tRNA(Asp) + L-aspartate + ATP = L-aspartyl-tRNA(Asp) + AMP + diphosphate</text>
        <dbReference type="Rhea" id="RHEA:19649"/>
        <dbReference type="Rhea" id="RHEA-COMP:9660"/>
        <dbReference type="Rhea" id="RHEA-COMP:9678"/>
        <dbReference type="ChEBI" id="CHEBI:29991"/>
        <dbReference type="ChEBI" id="CHEBI:30616"/>
        <dbReference type="ChEBI" id="CHEBI:33019"/>
        <dbReference type="ChEBI" id="CHEBI:78442"/>
        <dbReference type="ChEBI" id="CHEBI:78516"/>
        <dbReference type="ChEBI" id="CHEBI:456215"/>
        <dbReference type="EC" id="6.1.1.12"/>
    </reaction>
</comment>
<dbReference type="GO" id="GO:0003723">
    <property type="term" value="F:RNA binding"/>
    <property type="evidence" value="ECO:0007669"/>
    <property type="project" value="TreeGrafter"/>
</dbReference>
<evidence type="ECO:0000256" key="8">
    <source>
        <dbReference type="ARBA" id="ARBA00022598"/>
    </source>
</evidence>
<keyword evidence="7" id="KW-0597">Phosphoprotein</keyword>
<evidence type="ECO:0000256" key="15">
    <source>
        <dbReference type="ARBA" id="ARBA00047007"/>
    </source>
</evidence>
<gene>
    <name evidence="19" type="ORF">TGEB3V08_LOCUS1134</name>
</gene>
<keyword evidence="13" id="KW-0030">Aminoacyl-tRNA synthetase</keyword>
<evidence type="ECO:0000256" key="9">
    <source>
        <dbReference type="ARBA" id="ARBA00022741"/>
    </source>
</evidence>
<feature type="region of interest" description="Disordered" evidence="17">
    <location>
        <begin position="34"/>
        <end position="95"/>
    </location>
</feature>
<dbReference type="SUPFAM" id="SSF50249">
    <property type="entry name" value="Nucleic acid-binding proteins"/>
    <property type="match status" value="1"/>
</dbReference>
<dbReference type="InterPro" id="IPR004364">
    <property type="entry name" value="Aa-tRNA-synt_II"/>
</dbReference>
<comment type="function">
    <text evidence="1">Catalyzes the specific attachment of an amino acid to its cognate tRNA in a 2 step reaction: the amino acid (AA) is first activated by ATP to form AA-AMP and then transferred to the acceptor end of the tRNA.</text>
</comment>
<keyword evidence="6" id="KW-0963">Cytoplasm</keyword>
<comment type="similarity">
    <text evidence="3">Belongs to the class-II aminoacyl-tRNA synthetase family. Type 2 subfamily.</text>
</comment>
<dbReference type="GO" id="GO:0005829">
    <property type="term" value="C:cytosol"/>
    <property type="evidence" value="ECO:0007669"/>
    <property type="project" value="TreeGrafter"/>
</dbReference>
<dbReference type="CDD" id="cd04320">
    <property type="entry name" value="AspRS_cyto_N"/>
    <property type="match status" value="1"/>
</dbReference>
<dbReference type="Pfam" id="PF00152">
    <property type="entry name" value="tRNA-synt_2"/>
    <property type="match status" value="1"/>
</dbReference>
<evidence type="ECO:0000256" key="12">
    <source>
        <dbReference type="ARBA" id="ARBA00022990"/>
    </source>
</evidence>
<evidence type="ECO:0000256" key="10">
    <source>
        <dbReference type="ARBA" id="ARBA00022840"/>
    </source>
</evidence>
<dbReference type="PANTHER" id="PTHR43450">
    <property type="entry name" value="ASPARTYL-TRNA SYNTHETASE"/>
    <property type="match status" value="1"/>
</dbReference>
<evidence type="ECO:0000256" key="2">
    <source>
        <dbReference type="ARBA" id="ARBA00004496"/>
    </source>
</evidence>
<evidence type="ECO:0000256" key="13">
    <source>
        <dbReference type="ARBA" id="ARBA00023146"/>
    </source>
</evidence>
<dbReference type="FunFam" id="2.40.50.140:FF:000144">
    <property type="entry name" value="Aspartate--tRNA ligase, cytoplasmic"/>
    <property type="match status" value="1"/>
</dbReference>
<keyword evidence="9" id="KW-0547">Nucleotide-binding</keyword>
<dbReference type="InterPro" id="IPR004523">
    <property type="entry name" value="Asp-tRNA_synthase_2"/>
</dbReference>
<evidence type="ECO:0000256" key="11">
    <source>
        <dbReference type="ARBA" id="ARBA00022917"/>
    </source>
</evidence>
<dbReference type="PRINTS" id="PR01042">
    <property type="entry name" value="TRNASYNTHASP"/>
</dbReference>
<dbReference type="CDD" id="cd00776">
    <property type="entry name" value="AsxRS_core"/>
    <property type="match status" value="1"/>
</dbReference>